<reference evidence="1 2" key="1">
    <citation type="submission" date="2015-06" db="EMBL/GenBank/DDBJ databases">
        <title>Genome sequencing project of Bacillus galactosidilyticus PL133.</title>
        <authorList>
            <person name="Gaiero J."/>
            <person name="Nicol R."/>
            <person name="Habash M."/>
        </authorList>
    </citation>
    <scope>NUCLEOTIDE SEQUENCE [LARGE SCALE GENOMIC DNA]</scope>
    <source>
        <strain evidence="1 2">PL133</strain>
    </source>
</reference>
<evidence type="ECO:0008006" key="3">
    <source>
        <dbReference type="Google" id="ProtNLM"/>
    </source>
</evidence>
<dbReference type="PATRIC" id="fig|217031.4.peg.7568"/>
<dbReference type="EMBL" id="LGPB01000137">
    <property type="protein sequence ID" value="KRG09822.1"/>
    <property type="molecule type" value="Genomic_DNA"/>
</dbReference>
<dbReference type="AlphaFoldDB" id="A0A0Q9XYS9"/>
<name>A0A0Q9XYS9_9BACI</name>
<evidence type="ECO:0000313" key="2">
    <source>
        <dbReference type="Proteomes" id="UP000053881"/>
    </source>
</evidence>
<dbReference type="SUPFAM" id="SSF53300">
    <property type="entry name" value="vWA-like"/>
    <property type="match status" value="1"/>
</dbReference>
<accession>A0A0Q9XYS9</accession>
<organism evidence="1 2">
    <name type="scientific">Lederbergia galactosidilytica</name>
    <dbReference type="NCBI Taxonomy" id="217031"/>
    <lineage>
        <taxon>Bacteria</taxon>
        <taxon>Bacillati</taxon>
        <taxon>Bacillota</taxon>
        <taxon>Bacilli</taxon>
        <taxon>Bacillales</taxon>
        <taxon>Bacillaceae</taxon>
        <taxon>Lederbergia</taxon>
    </lineage>
</organism>
<protein>
    <recommendedName>
        <fullName evidence="3">VWFA domain-containing protein</fullName>
    </recommendedName>
</protein>
<evidence type="ECO:0000313" key="1">
    <source>
        <dbReference type="EMBL" id="KRG09822.1"/>
    </source>
</evidence>
<dbReference type="InterPro" id="IPR036465">
    <property type="entry name" value="vWFA_dom_sf"/>
</dbReference>
<sequence length="67" mass="7279">MIQGKRKALILLDASSSMLLNVEGKQKMAVAKTAANRFATTIGTNHDISLIVYGHAGTQNDEDKYTK</sequence>
<gene>
    <name evidence="1" type="ORF">ACA29_22270</name>
</gene>
<comment type="caution">
    <text evidence="1">The sequence shown here is derived from an EMBL/GenBank/DDBJ whole genome shotgun (WGS) entry which is preliminary data.</text>
</comment>
<dbReference type="Gene3D" id="3.40.50.410">
    <property type="entry name" value="von Willebrand factor, type A domain"/>
    <property type="match status" value="1"/>
</dbReference>
<dbReference type="Proteomes" id="UP000053881">
    <property type="component" value="Unassembled WGS sequence"/>
</dbReference>
<proteinExistence type="predicted"/>